<dbReference type="EMBL" id="JAGRYU010000035">
    <property type="protein sequence ID" value="MBU4684085.1"/>
    <property type="molecule type" value="Genomic_DNA"/>
</dbReference>
<protein>
    <submittedName>
        <fullName evidence="4">Fimbria/pilus periplasmic chaperone</fullName>
    </submittedName>
</protein>
<feature type="chain" id="PRO_5045364444" evidence="1">
    <location>
        <begin position="27"/>
        <end position="246"/>
    </location>
</feature>
<evidence type="ECO:0000313" key="5">
    <source>
        <dbReference type="Proteomes" id="UP000686327"/>
    </source>
</evidence>
<dbReference type="InterPro" id="IPR050643">
    <property type="entry name" value="Periplasmic_pilus_chap"/>
</dbReference>
<reference evidence="5" key="2">
    <citation type="submission" date="2023-07" db="EMBL/GenBank/DDBJ databases">
        <title>Cedecea davisae an AmpC producer and its therapeutic implications.</title>
        <authorList>
            <person name="Notter J."/>
        </authorList>
    </citation>
    <scope>NUCLEOTIDE SEQUENCE [LARGE SCALE GENOMIC DNA]</scope>
    <source>
        <strain evidence="5">1</strain>
    </source>
</reference>
<feature type="signal peptide" evidence="1">
    <location>
        <begin position="1"/>
        <end position="26"/>
    </location>
</feature>
<comment type="caution">
    <text evidence="4">The sequence shown here is derived from an EMBL/GenBank/DDBJ whole genome shotgun (WGS) entry which is preliminary data.</text>
</comment>
<accession>A0ABS6DLX9</accession>
<feature type="domain" description="Pili assembly chaperone C-terminal" evidence="3">
    <location>
        <begin position="169"/>
        <end position="229"/>
    </location>
</feature>
<dbReference type="PANTHER" id="PTHR30251:SF6">
    <property type="entry name" value="FIMBRIAL CHAPERONE YFCS-RELATED"/>
    <property type="match status" value="1"/>
</dbReference>
<name>A0ABS6DLX9_9ENTR</name>
<keyword evidence="5" id="KW-1185">Reference proteome</keyword>
<feature type="domain" description="Pili assembly chaperone N-terminal" evidence="2">
    <location>
        <begin position="28"/>
        <end position="145"/>
    </location>
</feature>
<evidence type="ECO:0000259" key="2">
    <source>
        <dbReference type="Pfam" id="PF00345"/>
    </source>
</evidence>
<sequence length="246" mass="26962">MTDLTMKPLLLVTIVLGSIVAADASAAIALDRTRVVFDGGQKSISMNVNNRNDKLPYLAQGWIEDADGKKIKEPLAVLPPIQRIEAGKSSQLRIQALPNVAKLPKDRESLYYFNLREIPPRSSKPNTLQLALQTRIKLFYRPAALEIMPNSEPVQNQLTLTRQGNKYSVNNPTPYYITLINATSRKSEKGSKDFTPLMVAPKSSAVLSVSADSLGNRPVLTYINDYGGRPELNFSCGAASCKVASN</sequence>
<organism evidence="4 5">
    <name type="scientific">Cedecea davisae</name>
    <dbReference type="NCBI Taxonomy" id="158484"/>
    <lineage>
        <taxon>Bacteria</taxon>
        <taxon>Pseudomonadati</taxon>
        <taxon>Pseudomonadota</taxon>
        <taxon>Gammaproteobacteria</taxon>
        <taxon>Enterobacterales</taxon>
        <taxon>Enterobacteriaceae</taxon>
        <taxon>Cedecea</taxon>
    </lineage>
</organism>
<dbReference type="InterPro" id="IPR016147">
    <property type="entry name" value="Pili_assmbl_chaperone_N"/>
</dbReference>
<dbReference type="RefSeq" id="WP_216376906.1">
    <property type="nucleotide sequence ID" value="NZ_JAGRYT010000038.1"/>
</dbReference>
<dbReference type="InterPro" id="IPR018046">
    <property type="entry name" value="Pili_assmbl_chaperone_CS"/>
</dbReference>
<evidence type="ECO:0000256" key="1">
    <source>
        <dbReference type="SAM" id="SignalP"/>
    </source>
</evidence>
<dbReference type="Pfam" id="PF02753">
    <property type="entry name" value="PapD_C"/>
    <property type="match status" value="1"/>
</dbReference>
<dbReference type="PANTHER" id="PTHR30251">
    <property type="entry name" value="PILUS ASSEMBLY CHAPERONE"/>
    <property type="match status" value="1"/>
</dbReference>
<dbReference type="PROSITE" id="PS00635">
    <property type="entry name" value="PILI_CHAPERONE"/>
    <property type="match status" value="1"/>
</dbReference>
<reference evidence="4 5" key="1">
    <citation type="submission" date="2021-04" db="EMBL/GenBank/DDBJ databases">
        <authorList>
            <person name="Seiffert S.N."/>
        </authorList>
    </citation>
    <scope>NUCLEOTIDE SEQUENCE [LARGE SCALE GENOMIC DNA]</scope>
    <source>
        <strain evidence="4 5">1</strain>
    </source>
</reference>
<dbReference type="Pfam" id="PF00345">
    <property type="entry name" value="PapD_N"/>
    <property type="match status" value="1"/>
</dbReference>
<gene>
    <name evidence="4" type="ORF">KC222_18965</name>
</gene>
<evidence type="ECO:0000313" key="4">
    <source>
        <dbReference type="EMBL" id="MBU4684085.1"/>
    </source>
</evidence>
<dbReference type="Proteomes" id="UP000686327">
    <property type="component" value="Unassembled WGS sequence"/>
</dbReference>
<keyword evidence="1" id="KW-0732">Signal</keyword>
<dbReference type="InterPro" id="IPR016148">
    <property type="entry name" value="Pili_assmbl_chaperone_C"/>
</dbReference>
<evidence type="ECO:0000259" key="3">
    <source>
        <dbReference type="Pfam" id="PF02753"/>
    </source>
</evidence>
<proteinExistence type="predicted"/>